<comment type="caution">
    <text evidence="9">The sequence shown here is derived from an EMBL/GenBank/DDBJ whole genome shotgun (WGS) entry which is preliminary data.</text>
</comment>
<gene>
    <name evidence="9" type="ORF">APLA_LOCUS14849</name>
</gene>
<evidence type="ECO:0000256" key="2">
    <source>
        <dbReference type="ARBA" id="ARBA00022656"/>
    </source>
</evidence>
<protein>
    <recommendedName>
        <fullName evidence="8">Peptidase S1 domain-containing protein</fullName>
    </recommendedName>
</protein>
<keyword evidence="7" id="KW-0645">Protease</keyword>
<reference evidence="9 10" key="1">
    <citation type="submission" date="2020-04" db="EMBL/GenBank/DDBJ databases">
        <authorList>
            <person name="Wallbank WR R."/>
            <person name="Pardo Diaz C."/>
            <person name="Kozak K."/>
            <person name="Martin S."/>
            <person name="Jiggins C."/>
            <person name="Moest M."/>
            <person name="Warren A I."/>
            <person name="Byers J.R.P. K."/>
            <person name="Montejo-Kovacevich G."/>
            <person name="Yen C E."/>
        </authorList>
    </citation>
    <scope>NUCLEOTIDE SEQUENCE [LARGE SCALE GENOMIC DNA]</scope>
</reference>
<dbReference type="PROSITE" id="PS00135">
    <property type="entry name" value="TRYPSIN_SER"/>
    <property type="match status" value="1"/>
</dbReference>
<accession>A0A8S1AZH8</accession>
<dbReference type="GO" id="GO:0006508">
    <property type="term" value="P:proteolysis"/>
    <property type="evidence" value="ECO:0007669"/>
    <property type="project" value="UniProtKB-KW"/>
</dbReference>
<organism evidence="9 10">
    <name type="scientific">Arctia plantaginis</name>
    <name type="common">Wood tiger moth</name>
    <name type="synonym">Phalaena plantaginis</name>
    <dbReference type="NCBI Taxonomy" id="874455"/>
    <lineage>
        <taxon>Eukaryota</taxon>
        <taxon>Metazoa</taxon>
        <taxon>Ecdysozoa</taxon>
        <taxon>Arthropoda</taxon>
        <taxon>Hexapoda</taxon>
        <taxon>Insecta</taxon>
        <taxon>Pterygota</taxon>
        <taxon>Neoptera</taxon>
        <taxon>Endopterygota</taxon>
        <taxon>Lepidoptera</taxon>
        <taxon>Glossata</taxon>
        <taxon>Ditrysia</taxon>
        <taxon>Noctuoidea</taxon>
        <taxon>Erebidae</taxon>
        <taxon>Arctiinae</taxon>
        <taxon>Arctia</taxon>
    </lineage>
</organism>
<dbReference type="PRINTS" id="PR00722">
    <property type="entry name" value="CHYMOTRYPSIN"/>
</dbReference>
<dbReference type="Proteomes" id="UP000494106">
    <property type="component" value="Unassembled WGS sequence"/>
</dbReference>
<evidence type="ECO:0000313" key="10">
    <source>
        <dbReference type="Proteomes" id="UP000494106"/>
    </source>
</evidence>
<keyword evidence="7" id="KW-0720">Serine protease</keyword>
<dbReference type="AlphaFoldDB" id="A0A8S1AZH8"/>
<dbReference type="SUPFAM" id="SSF50494">
    <property type="entry name" value="Trypsin-like serine proteases"/>
    <property type="match status" value="1"/>
</dbReference>
<dbReference type="EMBL" id="CADEBC010000574">
    <property type="protein sequence ID" value="CAB3255325.1"/>
    <property type="molecule type" value="Genomic_DNA"/>
</dbReference>
<dbReference type="GO" id="GO:0005576">
    <property type="term" value="C:extracellular region"/>
    <property type="evidence" value="ECO:0007669"/>
    <property type="project" value="UniProtKB-SubCell"/>
</dbReference>
<dbReference type="OrthoDB" id="10061449at2759"/>
<dbReference type="InterPro" id="IPR033116">
    <property type="entry name" value="TRYPSIN_SER"/>
</dbReference>
<evidence type="ECO:0000313" key="9">
    <source>
        <dbReference type="EMBL" id="CAB3255325.1"/>
    </source>
</evidence>
<dbReference type="GO" id="GO:0004252">
    <property type="term" value="F:serine-type endopeptidase activity"/>
    <property type="evidence" value="ECO:0007669"/>
    <property type="project" value="InterPro"/>
</dbReference>
<comment type="function">
    <text evidence="5">Fibrinolytic activity; shows preferential cleavage of Arg-Gly bonds in all three fibrinogen chains. Contact with the caterpillars causes severe bleeding, due the anticoagulant effect of the protein.</text>
</comment>
<dbReference type="PANTHER" id="PTHR24252:SF7">
    <property type="entry name" value="HYALIN"/>
    <property type="match status" value="1"/>
</dbReference>
<keyword evidence="7" id="KW-0378">Hydrolase</keyword>
<dbReference type="FunFam" id="2.40.10.10:FF:000068">
    <property type="entry name" value="transmembrane protease serine 2"/>
    <property type="match status" value="1"/>
</dbReference>
<evidence type="ECO:0000256" key="1">
    <source>
        <dbReference type="ARBA" id="ARBA00004239"/>
    </source>
</evidence>
<evidence type="ECO:0000256" key="7">
    <source>
        <dbReference type="RuleBase" id="RU363034"/>
    </source>
</evidence>
<feature type="domain" description="Peptidase S1" evidence="8">
    <location>
        <begin position="19"/>
        <end position="306"/>
    </location>
</feature>
<keyword evidence="6" id="KW-1205">Fibrinolytic toxin</keyword>
<dbReference type="PROSITE" id="PS50240">
    <property type="entry name" value="TRYPSIN_DOM"/>
    <property type="match status" value="1"/>
</dbReference>
<proteinExistence type="predicted"/>
<dbReference type="Gene3D" id="2.40.10.10">
    <property type="entry name" value="Trypsin-like serine proteases"/>
    <property type="match status" value="1"/>
</dbReference>
<keyword evidence="10" id="KW-1185">Reference proteome</keyword>
<name>A0A8S1AZH8_ARCPL</name>
<dbReference type="SMART" id="SM00020">
    <property type="entry name" value="Tryp_SPc"/>
    <property type="match status" value="1"/>
</dbReference>
<keyword evidence="4" id="KW-1199">Hemostasis impairing toxin</keyword>
<keyword evidence="2" id="KW-0800">Toxin</keyword>
<dbReference type="InterPro" id="IPR018114">
    <property type="entry name" value="TRYPSIN_HIS"/>
</dbReference>
<dbReference type="InterPro" id="IPR001314">
    <property type="entry name" value="Peptidase_S1A"/>
</dbReference>
<dbReference type="CDD" id="cd00190">
    <property type="entry name" value="Tryp_SPc"/>
    <property type="match status" value="1"/>
</dbReference>
<dbReference type="InterPro" id="IPR009003">
    <property type="entry name" value="Peptidase_S1_PA"/>
</dbReference>
<evidence type="ECO:0000256" key="6">
    <source>
        <dbReference type="ARBA" id="ARBA00084094"/>
    </source>
</evidence>
<evidence type="ECO:0000256" key="4">
    <source>
        <dbReference type="ARBA" id="ARBA00023240"/>
    </source>
</evidence>
<keyword evidence="3" id="KW-1015">Disulfide bond</keyword>
<dbReference type="InterPro" id="IPR043504">
    <property type="entry name" value="Peptidase_S1_PA_chymotrypsin"/>
</dbReference>
<dbReference type="PROSITE" id="PS00134">
    <property type="entry name" value="TRYPSIN_HIS"/>
    <property type="match status" value="1"/>
</dbReference>
<evidence type="ECO:0000259" key="8">
    <source>
        <dbReference type="PROSITE" id="PS50240"/>
    </source>
</evidence>
<dbReference type="InterPro" id="IPR001254">
    <property type="entry name" value="Trypsin_dom"/>
</dbReference>
<evidence type="ECO:0000256" key="5">
    <source>
        <dbReference type="ARBA" id="ARBA00055534"/>
    </source>
</evidence>
<dbReference type="PANTHER" id="PTHR24252">
    <property type="entry name" value="ACROSIN-RELATED"/>
    <property type="match status" value="1"/>
</dbReference>
<evidence type="ECO:0000256" key="3">
    <source>
        <dbReference type="ARBA" id="ARBA00023157"/>
    </source>
</evidence>
<dbReference type="Pfam" id="PF00089">
    <property type="entry name" value="Trypsin"/>
    <property type="match status" value="1"/>
</dbReference>
<comment type="subcellular location">
    <subcellularLocation>
        <location evidence="1">Secreted</location>
        <location evidence="1">Extracellular space</location>
    </subcellularLocation>
</comment>
<sequence length="307" mass="33733">MNNLYNCLEIQQGAGQNKIVGGHEAKPHSHPYIVSLQTRLLYMRMHVCGGALINKYFILSAAHCASESWLIRWLPMDAVAGMHNVNVFKSPVQVNQIKERIRHPLYKGGIGPHDIALFKTMLPFRFTKAVKPIKLPSNFNNEPSASALKVIGWGALSTTFFFPDLPDNLQEVKVKAIPFRDCYNLIEALKEIYESNPLDKQSNLCTGPTSGGIAACAGDSGGPLVQIRNIVPPTTNPIEENAEIHNASLYTKEQGRLEEGKPQADNVESVLLGVVSWGVSPCGEVGAPTVYTNVSNYIDFINYAIKT</sequence>
<dbReference type="GO" id="GO:0090729">
    <property type="term" value="F:toxin activity"/>
    <property type="evidence" value="ECO:0007669"/>
    <property type="project" value="UniProtKB-KW"/>
</dbReference>